<evidence type="ECO:0000256" key="4">
    <source>
        <dbReference type="RuleBase" id="RU364078"/>
    </source>
</evidence>
<evidence type="ECO:0000313" key="9">
    <source>
        <dbReference type="Proteomes" id="UP000070572"/>
    </source>
</evidence>
<dbReference type="PANTHER" id="PTHR14359:SF6">
    <property type="entry name" value="PHOSPHOPANTOTHENOYLCYSTEINE DECARBOXYLASE"/>
    <property type="match status" value="1"/>
</dbReference>
<dbReference type="EC" id="4.1.1.36" evidence="3"/>
<evidence type="ECO:0000256" key="2">
    <source>
        <dbReference type="ARBA" id="ARBA00023239"/>
    </source>
</evidence>
<dbReference type="GO" id="GO:0046872">
    <property type="term" value="F:metal ion binding"/>
    <property type="evidence" value="ECO:0007669"/>
    <property type="project" value="UniProtKB-KW"/>
</dbReference>
<dbReference type="GO" id="GO:0071513">
    <property type="term" value="C:phosphopantothenoylcysteine decarboxylase complex"/>
    <property type="evidence" value="ECO:0007669"/>
    <property type="project" value="TreeGrafter"/>
</dbReference>
<keyword evidence="3" id="KW-0479">Metal-binding</keyword>
<feature type="domain" description="DNA/pantothenate metabolism flavoprotein C-terminal" evidence="6">
    <location>
        <begin position="182"/>
        <end position="400"/>
    </location>
</feature>
<dbReference type="GO" id="GO:0015941">
    <property type="term" value="P:pantothenate catabolic process"/>
    <property type="evidence" value="ECO:0007669"/>
    <property type="project" value="InterPro"/>
</dbReference>
<reference evidence="7 9" key="1">
    <citation type="submission" date="2016-01" db="EMBL/GenBank/DDBJ databases">
        <authorList>
            <person name="Mitreva M."/>
            <person name="Pepin K.H."/>
            <person name="Mihindukulasuriya K.A."/>
            <person name="Fulton R."/>
            <person name="Fronick C."/>
            <person name="O'Laughlin M."/>
            <person name="Miner T."/>
            <person name="Herter B."/>
            <person name="Rosa B.A."/>
            <person name="Cordes M."/>
            <person name="Tomlinson C."/>
            <person name="Wollam A."/>
            <person name="Palsikar V.B."/>
            <person name="Mardis E.R."/>
            <person name="Wilson R.K."/>
        </authorList>
    </citation>
    <scope>NUCLEOTIDE SEQUENCE [LARGE SCALE GENOMIC DNA]</scope>
    <source>
        <strain evidence="7 9">DNF00696</strain>
    </source>
</reference>
<dbReference type="SUPFAM" id="SSF102645">
    <property type="entry name" value="CoaB-like"/>
    <property type="match status" value="1"/>
</dbReference>
<keyword evidence="1 3" id="KW-0210">Decarboxylase</keyword>
<dbReference type="NCBIfam" id="TIGR00521">
    <property type="entry name" value="coaBC_dfp"/>
    <property type="match status" value="1"/>
</dbReference>
<comment type="caution">
    <text evidence="3">Lacks conserved residue(s) required for the propagation of feature annotation.</text>
</comment>
<comment type="caution">
    <text evidence="7">The sequence shown here is derived from an EMBL/GenBank/DDBJ whole genome shotgun (WGS) entry which is preliminary data.</text>
</comment>
<comment type="pathway">
    <text evidence="3 4">Cofactor biosynthesis; coenzyme A biosynthesis; CoA from (R)-pantothenate: step 3/5.</text>
</comment>
<proteinExistence type="inferred from homology"/>
<dbReference type="GO" id="GO:0004632">
    <property type="term" value="F:phosphopantothenate--cysteine ligase activity"/>
    <property type="evidence" value="ECO:0007669"/>
    <property type="project" value="UniProtKB-UniRule"/>
</dbReference>
<comment type="similarity">
    <text evidence="3 4">In the C-terminal section; belongs to the PPC synthetase family.</text>
</comment>
<dbReference type="InterPro" id="IPR036551">
    <property type="entry name" value="Flavin_trans-like"/>
</dbReference>
<keyword evidence="3 4" id="KW-0436">Ligase</keyword>
<keyword evidence="2 3" id="KW-0456">Lyase</keyword>
<keyword evidence="3" id="KW-0460">Magnesium</keyword>
<comment type="catalytic activity">
    <reaction evidence="3 4">
        <text>(R)-4'-phosphopantothenate + L-cysteine + CTP = N-[(R)-4-phosphopantothenoyl]-L-cysteine + CMP + diphosphate + H(+)</text>
        <dbReference type="Rhea" id="RHEA:19397"/>
        <dbReference type="ChEBI" id="CHEBI:10986"/>
        <dbReference type="ChEBI" id="CHEBI:15378"/>
        <dbReference type="ChEBI" id="CHEBI:33019"/>
        <dbReference type="ChEBI" id="CHEBI:35235"/>
        <dbReference type="ChEBI" id="CHEBI:37563"/>
        <dbReference type="ChEBI" id="CHEBI:59458"/>
        <dbReference type="ChEBI" id="CHEBI:60377"/>
        <dbReference type="EC" id="6.3.2.5"/>
    </reaction>
</comment>
<dbReference type="EC" id="6.3.2.5" evidence="3"/>
<dbReference type="RefSeq" id="WP_060920610.1">
    <property type="nucleotide sequence ID" value="NZ_JAHAIW010000003.1"/>
</dbReference>
<dbReference type="GO" id="GO:0015937">
    <property type="term" value="P:coenzyme A biosynthetic process"/>
    <property type="evidence" value="ECO:0007669"/>
    <property type="project" value="UniProtKB-UniRule"/>
</dbReference>
<dbReference type="EMBL" id="PNGC01000001">
    <property type="protein sequence ID" value="PMB90983.1"/>
    <property type="molecule type" value="Genomic_DNA"/>
</dbReference>
<evidence type="ECO:0000259" key="5">
    <source>
        <dbReference type="Pfam" id="PF02441"/>
    </source>
</evidence>
<keyword evidence="3" id="KW-0511">Multifunctional enzyme</keyword>
<dbReference type="InterPro" id="IPR003382">
    <property type="entry name" value="Flavoprotein"/>
</dbReference>
<dbReference type="InterPro" id="IPR035929">
    <property type="entry name" value="CoaB-like_sf"/>
</dbReference>
<dbReference type="Gene3D" id="3.40.50.1950">
    <property type="entry name" value="Flavin prenyltransferase-like"/>
    <property type="match status" value="1"/>
</dbReference>
<accession>A0AB34WY14</accession>
<dbReference type="Gene3D" id="3.40.50.10300">
    <property type="entry name" value="CoaB-like"/>
    <property type="match status" value="1"/>
</dbReference>
<dbReference type="GO" id="GO:0010181">
    <property type="term" value="F:FMN binding"/>
    <property type="evidence" value="ECO:0007669"/>
    <property type="project" value="UniProtKB-UniRule"/>
</dbReference>
<comment type="catalytic activity">
    <reaction evidence="3 4">
        <text>N-[(R)-4-phosphopantothenoyl]-L-cysteine + H(+) = (R)-4'-phosphopantetheine + CO2</text>
        <dbReference type="Rhea" id="RHEA:16793"/>
        <dbReference type="ChEBI" id="CHEBI:15378"/>
        <dbReference type="ChEBI" id="CHEBI:16526"/>
        <dbReference type="ChEBI" id="CHEBI:59458"/>
        <dbReference type="ChEBI" id="CHEBI:61723"/>
        <dbReference type="EC" id="4.1.1.36"/>
    </reaction>
</comment>
<comment type="function">
    <text evidence="4">Catalyzes two steps in the biosynthesis of coenzyme A. In the first step cysteine is conjugated to 4'-phosphopantothenate to form 4-phosphopantothenoylcysteine, in the latter compound is decarboxylated to form 4'-phosphopantotheine.</text>
</comment>
<evidence type="ECO:0000313" key="8">
    <source>
        <dbReference type="EMBL" id="PMB90983.1"/>
    </source>
</evidence>
<feature type="domain" description="Flavoprotein" evidence="5">
    <location>
        <begin position="6"/>
        <end position="175"/>
    </location>
</feature>
<organism evidence="7 9">
    <name type="scientific">Varibaculum cambriense</name>
    <dbReference type="NCBI Taxonomy" id="184870"/>
    <lineage>
        <taxon>Bacteria</taxon>
        <taxon>Bacillati</taxon>
        <taxon>Actinomycetota</taxon>
        <taxon>Actinomycetes</taxon>
        <taxon>Actinomycetales</taxon>
        <taxon>Actinomycetaceae</taxon>
        <taxon>Varibaculum</taxon>
    </lineage>
</organism>
<feature type="binding site" evidence="3">
    <location>
        <position position="347"/>
    </location>
    <ligand>
        <name>CTP</name>
        <dbReference type="ChEBI" id="CHEBI:37563"/>
    </ligand>
</feature>
<evidence type="ECO:0000313" key="10">
    <source>
        <dbReference type="Proteomes" id="UP000243201"/>
    </source>
</evidence>
<dbReference type="PANTHER" id="PTHR14359">
    <property type="entry name" value="HOMO-OLIGOMERIC FLAVIN CONTAINING CYS DECARBOXYLASE FAMILY"/>
    <property type="match status" value="1"/>
</dbReference>
<dbReference type="EMBL" id="LSDN01000018">
    <property type="protein sequence ID" value="KXB80175.1"/>
    <property type="molecule type" value="Genomic_DNA"/>
</dbReference>
<dbReference type="Proteomes" id="UP000243201">
    <property type="component" value="Unassembled WGS sequence"/>
</dbReference>
<sequence length="403" mass="42790">MSQRRQIIVGVGAGIAAYKATHVVRALVKANFDVWVIPTPASLKMIGEITWQAISGNPVYTQVDAPSSGVGHIELAREASAIVVVPATADLLARVAHGIANDMLTNVILAADCPLLVAPAMHTNMWENPATRKNVQTLQARGVRFIGPVAGALSSGDQGLGRLAAEEDIYAEVITALSAGDWQGQKVMVSAGGTREALDPVRFLGNRSSGRFGVEIARQFAWQGAQVTLLAANIESALLESLPAGVEIVATPSAGQMHQTALEYFPQMQVAVMAAAVADYQPVDFQSEKIKKIPNQREFSLRLRPTADILADLASKKRPGQLVAGFAAETGSWERVLQLGKEKALRKGADIIFINQVGAETGFGDIATKVCAVNSEGSEIGQFSGTKPQVAPQLVTLVRQQLQ</sequence>
<comment type="similarity">
    <text evidence="3 4">In the N-terminal section; belongs to the HFCD (homo-oligomeric flavin containing Cys decarboxylase) superfamily.</text>
</comment>
<dbReference type="HAMAP" id="MF_02225">
    <property type="entry name" value="CoaBC"/>
    <property type="match status" value="1"/>
</dbReference>
<comment type="cofactor">
    <cofactor evidence="3">
        <name>Mg(2+)</name>
        <dbReference type="ChEBI" id="CHEBI:18420"/>
    </cofactor>
</comment>
<feature type="binding site" evidence="3">
    <location>
        <position position="343"/>
    </location>
    <ligand>
        <name>CTP</name>
        <dbReference type="ChEBI" id="CHEBI:37563"/>
    </ligand>
</feature>
<dbReference type="InterPro" id="IPR007085">
    <property type="entry name" value="DNA/pantothenate-metab_flavo_C"/>
</dbReference>
<evidence type="ECO:0000256" key="1">
    <source>
        <dbReference type="ARBA" id="ARBA00022793"/>
    </source>
</evidence>
<protein>
    <recommendedName>
        <fullName evidence="3">Coenzyme A biosynthesis bifunctional protein CoaBC</fullName>
    </recommendedName>
    <alternativeName>
        <fullName evidence="3">DNA/pantothenate metabolism flavoprotein</fullName>
    </alternativeName>
    <alternativeName>
        <fullName evidence="3">Phosphopantothenoylcysteine synthetase/decarboxylase</fullName>
        <shortName evidence="3">PPCS-PPCDC</shortName>
    </alternativeName>
    <domain>
        <recommendedName>
            <fullName evidence="3">Phosphopantothenoylcysteine decarboxylase</fullName>
            <shortName evidence="3">PPC decarboxylase</shortName>
            <shortName evidence="3">PPC-DC</shortName>
            <ecNumber evidence="3">4.1.1.36</ecNumber>
        </recommendedName>
        <alternativeName>
            <fullName evidence="3">CoaC</fullName>
        </alternativeName>
    </domain>
    <domain>
        <recommendedName>
            <fullName evidence="3">Phosphopantothenate--cysteine ligase</fullName>
            <ecNumber evidence="3">6.3.2.5</ecNumber>
        </recommendedName>
        <alternativeName>
            <fullName evidence="3">CoaB</fullName>
        </alternativeName>
        <alternativeName>
            <fullName evidence="3">Phosphopantothenoylcysteine synthetase</fullName>
            <shortName evidence="3">PPC synthetase</shortName>
            <shortName evidence="3">PPC-S</shortName>
        </alternativeName>
    </domain>
</protein>
<dbReference type="Proteomes" id="UP000070572">
    <property type="component" value="Unassembled WGS sequence"/>
</dbReference>
<dbReference type="Pfam" id="PF04127">
    <property type="entry name" value="DFP"/>
    <property type="match status" value="1"/>
</dbReference>
<dbReference type="GO" id="GO:0004633">
    <property type="term" value="F:phosphopantothenoylcysteine decarboxylase activity"/>
    <property type="evidence" value="ECO:0007669"/>
    <property type="project" value="UniProtKB-UniRule"/>
</dbReference>
<comment type="function">
    <text evidence="3">Catalyzes two sequential steps in the biosynthesis of coenzyme A. In the first step cysteine is conjugated to 4'-phosphopantothenate to form 4-phosphopantothenoylcysteine. In the second step the latter compound is decarboxylated to form 4'-phosphopantotheine.</text>
</comment>
<comment type="pathway">
    <text evidence="3 4">Cofactor biosynthesis; coenzyme A biosynthesis; CoA from (R)-pantothenate: step 2/5.</text>
</comment>
<dbReference type="Pfam" id="PF02441">
    <property type="entry name" value="Flavoprotein"/>
    <property type="match status" value="1"/>
</dbReference>
<reference evidence="8 10" key="2">
    <citation type="submission" date="2017-09" db="EMBL/GenBank/DDBJ databases">
        <title>Bacterial strain isolated from the female urinary microbiota.</title>
        <authorList>
            <person name="Thomas-White K."/>
            <person name="Kumar N."/>
            <person name="Forster S."/>
            <person name="Putonti C."/>
            <person name="Lawley T."/>
            <person name="Wolfe A.J."/>
        </authorList>
    </citation>
    <scope>NUCLEOTIDE SEQUENCE [LARGE SCALE GENOMIC DNA]</scope>
    <source>
        <strain evidence="8 10">UMB0744</strain>
    </source>
</reference>
<feature type="region of interest" description="Phosphopantothenoylcysteine decarboxylase" evidence="3">
    <location>
        <begin position="1"/>
        <end position="186"/>
    </location>
</feature>
<feature type="region of interest" description="Phosphopantothenate--cysteine ligase" evidence="3">
    <location>
        <begin position="187"/>
        <end position="403"/>
    </location>
</feature>
<dbReference type="SUPFAM" id="SSF52507">
    <property type="entry name" value="Homo-oligomeric flavin-containing Cys decarboxylases, HFCD"/>
    <property type="match status" value="1"/>
</dbReference>
<evidence type="ECO:0000313" key="7">
    <source>
        <dbReference type="EMBL" id="KXB80175.1"/>
    </source>
</evidence>
<evidence type="ECO:0000259" key="6">
    <source>
        <dbReference type="Pfam" id="PF04127"/>
    </source>
</evidence>
<evidence type="ECO:0000256" key="3">
    <source>
        <dbReference type="HAMAP-Rule" id="MF_02225"/>
    </source>
</evidence>
<dbReference type="AlphaFoldDB" id="A0AB34WY14"/>
<feature type="binding site" evidence="3">
    <location>
        <position position="289"/>
    </location>
    <ligand>
        <name>CTP</name>
        <dbReference type="ChEBI" id="CHEBI:37563"/>
    </ligand>
</feature>
<dbReference type="InterPro" id="IPR005252">
    <property type="entry name" value="CoaBC"/>
</dbReference>
<gene>
    <name evidence="3 8" type="primary">coaBC</name>
    <name evidence="8" type="ORF">CJ240_04620</name>
    <name evidence="7" type="ORF">HMPREF1862_01399</name>
</gene>
<feature type="binding site" evidence="3">
    <location>
        <position position="326"/>
    </location>
    <ligand>
        <name>CTP</name>
        <dbReference type="ChEBI" id="CHEBI:37563"/>
    </ligand>
</feature>
<comment type="cofactor">
    <cofactor evidence="3">
        <name>FMN</name>
        <dbReference type="ChEBI" id="CHEBI:58210"/>
    </cofactor>
    <text evidence="3">Binds 1 FMN per subunit.</text>
</comment>
<keyword evidence="3 4" id="KW-0285">Flavoprotein</keyword>
<keyword evidence="10" id="KW-1185">Reference proteome</keyword>
<keyword evidence="3 4" id="KW-0288">FMN</keyword>
<feature type="binding site" evidence="3">
    <location>
        <position position="279"/>
    </location>
    <ligand>
        <name>CTP</name>
        <dbReference type="ChEBI" id="CHEBI:37563"/>
    </ligand>
</feature>
<name>A0AB34WY14_9ACTO</name>